<comment type="similarity">
    <text evidence="1">Belongs to the cytochrome b5 family. MAPR subfamily.</text>
</comment>
<dbReference type="PANTHER" id="PTHR10281">
    <property type="entry name" value="MEMBRANE-ASSOCIATED PROGESTERONE RECEPTOR COMPONENT-RELATED"/>
    <property type="match status" value="1"/>
</dbReference>
<proteinExistence type="inferred from homology"/>
<evidence type="ECO:0000256" key="1">
    <source>
        <dbReference type="ARBA" id="ARBA00038357"/>
    </source>
</evidence>
<dbReference type="InterPro" id="IPR014990">
    <property type="entry name" value="DUF1838"/>
</dbReference>
<protein>
    <recommendedName>
        <fullName evidence="2">Cytochrome b5 heme-binding domain-containing protein</fullName>
    </recommendedName>
</protein>
<organism evidence="3">
    <name type="scientific">Timspurckia oligopyrenoides</name>
    <dbReference type="NCBI Taxonomy" id="708627"/>
    <lineage>
        <taxon>Eukaryota</taxon>
        <taxon>Rhodophyta</taxon>
        <taxon>Bangiophyceae</taxon>
        <taxon>Porphyridiales</taxon>
        <taxon>Porphyridiaceae</taxon>
        <taxon>Timspurckia</taxon>
    </lineage>
</organism>
<name>A0A7S1ER22_9RHOD</name>
<dbReference type="SUPFAM" id="SSF55856">
    <property type="entry name" value="Cytochrome b5-like heme/steroid binding domain"/>
    <property type="match status" value="1"/>
</dbReference>
<dbReference type="PANTHER" id="PTHR10281:SF76">
    <property type="entry name" value="CALCUTTA CUP-RELATED"/>
    <property type="match status" value="1"/>
</dbReference>
<dbReference type="InterPro" id="IPR050577">
    <property type="entry name" value="MAPR/NEUFC/NENF-like"/>
</dbReference>
<dbReference type="InterPro" id="IPR001199">
    <property type="entry name" value="Cyt_B5-like_heme/steroid-bd"/>
</dbReference>
<dbReference type="Pfam" id="PF00173">
    <property type="entry name" value="Cyt-b5"/>
    <property type="match status" value="1"/>
</dbReference>
<feature type="domain" description="Cytochrome b5 heme-binding" evidence="2">
    <location>
        <begin position="395"/>
        <end position="503"/>
    </location>
</feature>
<accession>A0A7S1ER22</accession>
<sequence length="505" mass="57963">MKMNVDCGRYGFVNSSVYGQKHCFQTEFFCLQNTIPVSNSSRKFGCAKMAYRDDDRSVSTHHHENPQSIGSKCPFHSNGHSQIDFSVRPENLRDNSEENLKGFIKTRGSLIPGQQFVFWWVGDIYAMVDEQQSKHLFSFEGYNIGRMIRVDNGWRLLTREVGLYKDPITGKILDGKWTNPYTDEQNEVVHVWNDPVNQQFLQKSPSGREFKVPTTLCDQDVLWNAEVFLNYPSPLPRSEFPEKSSSDLYQSAELFQFYTKKSDLLDASMPSAPCLISWVRVGQWLPWMEMGNREGKLVYHCRGKKLEKGFEDISDEVKLYLHKTGKEIFAEAPEDFARPNETSWTYFKKLLQQKGMPRADGTVAIESESDGKSLSYSDRKNVSKTESVALTEKTMTREELSQFDGSDVNKALLLSIKGRVYDVSSARKHYRKGETYNCLTGRDSTWAFVSGKLDLQDYSEITSLESIRDNSAAIESLSESQADDLNHWVEFFDSQYPFIATLEDF</sequence>
<dbReference type="GO" id="GO:0012505">
    <property type="term" value="C:endomembrane system"/>
    <property type="evidence" value="ECO:0007669"/>
    <property type="project" value="TreeGrafter"/>
</dbReference>
<evidence type="ECO:0000259" key="2">
    <source>
        <dbReference type="SMART" id="SM01117"/>
    </source>
</evidence>
<dbReference type="SMART" id="SM01117">
    <property type="entry name" value="Cyt-b5"/>
    <property type="match status" value="1"/>
</dbReference>
<dbReference type="Pfam" id="PF08894">
    <property type="entry name" value="DUF1838"/>
    <property type="match status" value="1"/>
</dbReference>
<evidence type="ECO:0000313" key="3">
    <source>
        <dbReference type="EMBL" id="CAD8818371.1"/>
    </source>
</evidence>
<dbReference type="InterPro" id="IPR036400">
    <property type="entry name" value="Cyt_B5-like_heme/steroid_sf"/>
</dbReference>
<dbReference type="AlphaFoldDB" id="A0A7S1ER22"/>
<dbReference type="Gene3D" id="3.10.120.10">
    <property type="entry name" value="Cytochrome b5-like heme/steroid binding domain"/>
    <property type="match status" value="1"/>
</dbReference>
<dbReference type="EMBL" id="HBFP01003918">
    <property type="protein sequence ID" value="CAD8818371.1"/>
    <property type="molecule type" value="Transcribed_RNA"/>
</dbReference>
<gene>
    <name evidence="3" type="ORF">TOLI1172_LOCUS2760</name>
</gene>
<dbReference type="GO" id="GO:0016020">
    <property type="term" value="C:membrane"/>
    <property type="evidence" value="ECO:0007669"/>
    <property type="project" value="TreeGrafter"/>
</dbReference>
<reference evidence="3" key="1">
    <citation type="submission" date="2021-01" db="EMBL/GenBank/DDBJ databases">
        <authorList>
            <person name="Corre E."/>
            <person name="Pelletier E."/>
            <person name="Niang G."/>
            <person name="Scheremetjew M."/>
            <person name="Finn R."/>
            <person name="Kale V."/>
            <person name="Holt S."/>
            <person name="Cochrane G."/>
            <person name="Meng A."/>
            <person name="Brown T."/>
            <person name="Cohen L."/>
        </authorList>
    </citation>
    <scope>NUCLEOTIDE SEQUENCE</scope>
    <source>
        <strain evidence="3">CCMP3278</strain>
    </source>
</reference>